<feature type="signal peptide" evidence="3">
    <location>
        <begin position="1"/>
        <end position="25"/>
    </location>
</feature>
<feature type="chain" id="PRO_5042028376" description="Ubiquitin-like protease family profile domain-containing protein" evidence="3">
    <location>
        <begin position="26"/>
        <end position="393"/>
    </location>
</feature>
<evidence type="ECO:0000313" key="7">
    <source>
        <dbReference type="Proteomes" id="UP001281410"/>
    </source>
</evidence>
<dbReference type="Pfam" id="PF02902">
    <property type="entry name" value="Peptidase_C48"/>
    <property type="match status" value="1"/>
</dbReference>
<evidence type="ECO:0000259" key="5">
    <source>
        <dbReference type="Pfam" id="PF09331"/>
    </source>
</evidence>
<feature type="domain" description="DUF1985" evidence="5">
    <location>
        <begin position="1"/>
        <end position="102"/>
    </location>
</feature>
<dbReference type="AlphaFoldDB" id="A0AAE0EJU2"/>
<feature type="domain" description="Ubiquitin-like protease family profile" evidence="4">
    <location>
        <begin position="332"/>
        <end position="387"/>
    </location>
</feature>
<sequence length="393" mass="44351">MWFTVGGKTFCFSIQEFCLIACLECGPDPPVLGKEKKDGSGSFRSSMLNDEVRCNNKTLETIFKAASSDSDEDMMKLALLYILEKMDLRKMSQECHTTSMKMVSNKKRKRQANKENDGIRQYALHGFPYAFQIWACEAIPAIGVEIANKYGTLLSRIVNWITPGTPDATNVIKLLDRKNLDPPEIGGEDEEDMLASNGFENDARAGAAENRLENASALHQQKSKRVCVDCKANNEENMRKLDALGKPMDQMEMKLDLIITLLGGEGKAPTEDQYNSKEELDDPMEVDGEKMDEKVGVDLAEEPVHLVVSKGEEKSVQEHFEAQVNVDVWKGEKKGVHEHFEAQVHVDDISDDKANKPAEKVYLPLNYASKHWILAEIDFIARKIIVYYPNKYY</sequence>
<comment type="caution">
    <text evidence="6">The sequence shown here is derived from an EMBL/GenBank/DDBJ whole genome shotgun (WGS) entry which is preliminary data.</text>
</comment>
<dbReference type="InterPro" id="IPR003653">
    <property type="entry name" value="Peptidase_C48_C"/>
</dbReference>
<reference evidence="6" key="1">
    <citation type="journal article" date="2023" name="Plant J.">
        <title>Genome sequences and population genomics provide insights into the demographic history, inbreeding, and mutation load of two 'living fossil' tree species of Dipteronia.</title>
        <authorList>
            <person name="Feng Y."/>
            <person name="Comes H.P."/>
            <person name="Chen J."/>
            <person name="Zhu S."/>
            <person name="Lu R."/>
            <person name="Zhang X."/>
            <person name="Li P."/>
            <person name="Qiu J."/>
            <person name="Olsen K.M."/>
            <person name="Qiu Y."/>
        </authorList>
    </citation>
    <scope>NUCLEOTIDE SEQUENCE</scope>
    <source>
        <strain evidence="6">NBL</strain>
    </source>
</reference>
<dbReference type="Proteomes" id="UP001281410">
    <property type="component" value="Unassembled WGS sequence"/>
</dbReference>
<keyword evidence="7" id="KW-1185">Reference proteome</keyword>
<organism evidence="6 7">
    <name type="scientific">Dipteronia sinensis</name>
    <dbReference type="NCBI Taxonomy" id="43782"/>
    <lineage>
        <taxon>Eukaryota</taxon>
        <taxon>Viridiplantae</taxon>
        <taxon>Streptophyta</taxon>
        <taxon>Embryophyta</taxon>
        <taxon>Tracheophyta</taxon>
        <taxon>Spermatophyta</taxon>
        <taxon>Magnoliopsida</taxon>
        <taxon>eudicotyledons</taxon>
        <taxon>Gunneridae</taxon>
        <taxon>Pentapetalae</taxon>
        <taxon>rosids</taxon>
        <taxon>malvids</taxon>
        <taxon>Sapindales</taxon>
        <taxon>Sapindaceae</taxon>
        <taxon>Hippocastanoideae</taxon>
        <taxon>Acereae</taxon>
        <taxon>Dipteronia</taxon>
    </lineage>
</organism>
<dbReference type="GO" id="GO:0008234">
    <property type="term" value="F:cysteine-type peptidase activity"/>
    <property type="evidence" value="ECO:0007669"/>
    <property type="project" value="InterPro"/>
</dbReference>
<keyword evidence="2" id="KW-0378">Hydrolase</keyword>
<evidence type="ECO:0000256" key="3">
    <source>
        <dbReference type="SAM" id="SignalP"/>
    </source>
</evidence>
<evidence type="ECO:0000259" key="4">
    <source>
        <dbReference type="Pfam" id="PF02902"/>
    </source>
</evidence>
<gene>
    <name evidence="6" type="ORF">Dsin_000926</name>
</gene>
<accession>A0AAE0EJU2</accession>
<protein>
    <recommendedName>
        <fullName evidence="8">Ubiquitin-like protease family profile domain-containing protein</fullName>
    </recommendedName>
</protein>
<dbReference type="Pfam" id="PF09331">
    <property type="entry name" value="DUF1985"/>
    <property type="match status" value="1"/>
</dbReference>
<keyword evidence="3" id="KW-0732">Signal</keyword>
<dbReference type="PANTHER" id="PTHR48449:SF1">
    <property type="entry name" value="DUF1985 DOMAIN-CONTAINING PROTEIN"/>
    <property type="match status" value="1"/>
</dbReference>
<dbReference type="PANTHER" id="PTHR48449">
    <property type="entry name" value="DUF1985 DOMAIN-CONTAINING PROTEIN"/>
    <property type="match status" value="1"/>
</dbReference>
<name>A0AAE0EJU2_9ROSI</name>
<evidence type="ECO:0000313" key="6">
    <source>
        <dbReference type="EMBL" id="KAK3229045.1"/>
    </source>
</evidence>
<evidence type="ECO:0008006" key="8">
    <source>
        <dbReference type="Google" id="ProtNLM"/>
    </source>
</evidence>
<keyword evidence="1" id="KW-0645">Protease</keyword>
<proteinExistence type="predicted"/>
<dbReference type="EMBL" id="JANJYJ010000001">
    <property type="protein sequence ID" value="KAK3229045.1"/>
    <property type="molecule type" value="Genomic_DNA"/>
</dbReference>
<evidence type="ECO:0000256" key="2">
    <source>
        <dbReference type="ARBA" id="ARBA00022801"/>
    </source>
</evidence>
<evidence type="ECO:0000256" key="1">
    <source>
        <dbReference type="ARBA" id="ARBA00022670"/>
    </source>
</evidence>
<dbReference type="InterPro" id="IPR015410">
    <property type="entry name" value="DUF1985"/>
</dbReference>
<dbReference type="GO" id="GO:0006508">
    <property type="term" value="P:proteolysis"/>
    <property type="evidence" value="ECO:0007669"/>
    <property type="project" value="UniProtKB-KW"/>
</dbReference>